<dbReference type="PANTHER" id="PTHR12534:SF0">
    <property type="entry name" value="SMALL RIBOSOMAL SUBUNIT PROTEIN US2M"/>
    <property type="match status" value="1"/>
</dbReference>
<evidence type="ECO:0000313" key="9">
    <source>
        <dbReference type="Proteomes" id="UP000228921"/>
    </source>
</evidence>
<evidence type="ECO:0000256" key="6">
    <source>
        <dbReference type="RuleBase" id="RU003631"/>
    </source>
</evidence>
<dbReference type="PRINTS" id="PR00395">
    <property type="entry name" value="RIBOSOMALS2"/>
</dbReference>
<dbReference type="SUPFAM" id="SSF52313">
    <property type="entry name" value="Ribosomal protein S2"/>
    <property type="match status" value="1"/>
</dbReference>
<keyword evidence="3 5" id="KW-0687">Ribonucleoprotein</keyword>
<dbReference type="InterPro" id="IPR001865">
    <property type="entry name" value="Ribosomal_uS2"/>
</dbReference>
<feature type="coiled-coil region" evidence="7">
    <location>
        <begin position="40"/>
        <end position="67"/>
    </location>
</feature>
<dbReference type="GO" id="GO:0003735">
    <property type="term" value="F:structural constituent of ribosome"/>
    <property type="evidence" value="ECO:0007669"/>
    <property type="project" value="InterPro"/>
</dbReference>
<evidence type="ECO:0000313" key="8">
    <source>
        <dbReference type="EMBL" id="PJF31525.1"/>
    </source>
</evidence>
<evidence type="ECO:0000256" key="7">
    <source>
        <dbReference type="SAM" id="Coils"/>
    </source>
</evidence>
<dbReference type="Pfam" id="PF00318">
    <property type="entry name" value="Ribosomal_S2"/>
    <property type="match status" value="1"/>
</dbReference>
<dbReference type="NCBIfam" id="TIGR01011">
    <property type="entry name" value="rpsB_bact"/>
    <property type="match status" value="1"/>
</dbReference>
<keyword evidence="2 5" id="KW-0689">Ribosomal protein</keyword>
<dbReference type="PANTHER" id="PTHR12534">
    <property type="entry name" value="30S RIBOSOMAL PROTEIN S2 PROKARYOTIC AND ORGANELLAR"/>
    <property type="match status" value="1"/>
</dbReference>
<name>A0A2M8P1U1_9CHLR</name>
<dbReference type="GO" id="GO:0022627">
    <property type="term" value="C:cytosolic small ribosomal subunit"/>
    <property type="evidence" value="ECO:0007669"/>
    <property type="project" value="TreeGrafter"/>
</dbReference>
<gene>
    <name evidence="5 8" type="primary">rpsB</name>
    <name evidence="8" type="ORF">CUN51_04130</name>
</gene>
<dbReference type="InterPro" id="IPR005706">
    <property type="entry name" value="Ribosomal_uS2_bac/mit/plastid"/>
</dbReference>
<evidence type="ECO:0000256" key="4">
    <source>
        <dbReference type="ARBA" id="ARBA00035256"/>
    </source>
</evidence>
<dbReference type="Proteomes" id="UP000228921">
    <property type="component" value="Unassembled WGS sequence"/>
</dbReference>
<dbReference type="Gene3D" id="3.40.50.10490">
    <property type="entry name" value="Glucose-6-phosphate isomerase like protein, domain 1"/>
    <property type="match status" value="1"/>
</dbReference>
<comment type="caution">
    <text evidence="8">The sequence shown here is derived from an EMBL/GenBank/DDBJ whole genome shotgun (WGS) entry which is preliminary data.</text>
</comment>
<evidence type="ECO:0000256" key="3">
    <source>
        <dbReference type="ARBA" id="ARBA00023274"/>
    </source>
</evidence>
<dbReference type="InterPro" id="IPR018130">
    <property type="entry name" value="Ribosomal_uS2_CS"/>
</dbReference>
<evidence type="ECO:0000256" key="5">
    <source>
        <dbReference type="HAMAP-Rule" id="MF_00291"/>
    </source>
</evidence>
<dbReference type="PROSITE" id="PS00963">
    <property type="entry name" value="RIBOSOMAL_S2_2"/>
    <property type="match status" value="1"/>
</dbReference>
<sequence length="281" mass="31922">MSIVSMKALLETGVHFGHRAKRWDPRMKPYIFTERNGIHILDLQQTLANLEEAYERVKEEASKGNKILFVGTKRQAQETVQHEAERCGMPYVNQRWLGGTLTNWRTIKARIDQLKRFEEEIERGEVGFYTKKELLRRDRMVEKLRVRLGGLRTMTRLPSLLFVIDVRREHTAVKEANILGIPVIALVDTNCDPEPIDYVIPANDDAIRAIKLLTGKIADAVLEGLAIGGKREADEDLEMEAVGTAVEPFDADDLDDTDNSAFLGDATLRKLRSSSFEDEED</sequence>
<dbReference type="EMBL" id="PGTK01000003">
    <property type="protein sequence ID" value="PJF31525.1"/>
    <property type="molecule type" value="Genomic_DNA"/>
</dbReference>
<dbReference type="InterPro" id="IPR023591">
    <property type="entry name" value="Ribosomal_uS2_flav_dom_sf"/>
</dbReference>
<dbReference type="HAMAP" id="MF_00291_B">
    <property type="entry name" value="Ribosomal_uS2_B"/>
    <property type="match status" value="1"/>
</dbReference>
<organism evidence="8 9">
    <name type="scientific">Candidatus Thermofonsia Clade 1 bacterium</name>
    <dbReference type="NCBI Taxonomy" id="2364210"/>
    <lineage>
        <taxon>Bacteria</taxon>
        <taxon>Bacillati</taxon>
        <taxon>Chloroflexota</taxon>
        <taxon>Candidatus Thermofontia</taxon>
        <taxon>Candidatus Thermofonsia Clade 1</taxon>
    </lineage>
</organism>
<proteinExistence type="inferred from homology"/>
<keyword evidence="7" id="KW-0175">Coiled coil</keyword>
<dbReference type="GO" id="GO:0006412">
    <property type="term" value="P:translation"/>
    <property type="evidence" value="ECO:0007669"/>
    <property type="project" value="UniProtKB-UniRule"/>
</dbReference>
<accession>A0A2M8P1U1</accession>
<comment type="similarity">
    <text evidence="1 5 6">Belongs to the universal ribosomal protein uS2 family.</text>
</comment>
<evidence type="ECO:0000256" key="2">
    <source>
        <dbReference type="ARBA" id="ARBA00022980"/>
    </source>
</evidence>
<dbReference type="CDD" id="cd01425">
    <property type="entry name" value="RPS2"/>
    <property type="match status" value="1"/>
</dbReference>
<protein>
    <recommendedName>
        <fullName evidence="4 5">Small ribosomal subunit protein uS2</fullName>
    </recommendedName>
</protein>
<evidence type="ECO:0000256" key="1">
    <source>
        <dbReference type="ARBA" id="ARBA00006242"/>
    </source>
</evidence>
<dbReference type="AlphaFoldDB" id="A0A2M8P1U1"/>
<dbReference type="Gene3D" id="1.10.287.610">
    <property type="entry name" value="Helix hairpin bin"/>
    <property type="match status" value="1"/>
</dbReference>
<dbReference type="PROSITE" id="PS00962">
    <property type="entry name" value="RIBOSOMAL_S2_1"/>
    <property type="match status" value="1"/>
</dbReference>
<reference evidence="8 9" key="1">
    <citation type="submission" date="2017-11" db="EMBL/GenBank/DDBJ databases">
        <title>Evolution of Phototrophy in the Chloroflexi Phylum Driven by Horizontal Gene Transfer.</title>
        <authorList>
            <person name="Ward L.M."/>
            <person name="Hemp J."/>
            <person name="Shih P.M."/>
            <person name="Mcglynn S.E."/>
            <person name="Fischer W."/>
        </authorList>
    </citation>
    <scope>NUCLEOTIDE SEQUENCE [LARGE SCALE GENOMIC DNA]</scope>
    <source>
        <strain evidence="8">CP2_2F</strain>
    </source>
</reference>